<protein>
    <recommendedName>
        <fullName evidence="6">PpiC domain-containing protein</fullName>
    </recommendedName>
</protein>
<evidence type="ECO:0000256" key="1">
    <source>
        <dbReference type="ARBA" id="ARBA00022729"/>
    </source>
</evidence>
<name>A0A381SKI2_9ZZZZ</name>
<dbReference type="PANTHER" id="PTHR47637">
    <property type="entry name" value="CHAPERONE SURA"/>
    <property type="match status" value="1"/>
</dbReference>
<dbReference type="Gene3D" id="1.10.4030.10">
    <property type="entry name" value="Porin chaperone SurA, peptide-binding domain"/>
    <property type="match status" value="1"/>
</dbReference>
<keyword evidence="1" id="KW-0732">Signal</keyword>
<feature type="domain" description="PpiC" evidence="6">
    <location>
        <begin position="168"/>
        <end position="267"/>
    </location>
</feature>
<dbReference type="InterPro" id="IPR000297">
    <property type="entry name" value="PPIase_PpiC"/>
</dbReference>
<dbReference type="InterPro" id="IPR050280">
    <property type="entry name" value="OMP_Chaperone_SurA"/>
</dbReference>
<dbReference type="PANTHER" id="PTHR47637:SF1">
    <property type="entry name" value="CHAPERONE SURA"/>
    <property type="match status" value="1"/>
</dbReference>
<dbReference type="GO" id="GO:0003755">
    <property type="term" value="F:peptidyl-prolyl cis-trans isomerase activity"/>
    <property type="evidence" value="ECO:0007669"/>
    <property type="project" value="UniProtKB-KW"/>
</dbReference>
<accession>A0A381SKI2</accession>
<evidence type="ECO:0000256" key="4">
    <source>
        <dbReference type="ARBA" id="ARBA00023186"/>
    </source>
</evidence>
<evidence type="ECO:0000256" key="5">
    <source>
        <dbReference type="ARBA" id="ARBA00023235"/>
    </source>
</evidence>
<evidence type="ECO:0000256" key="2">
    <source>
        <dbReference type="ARBA" id="ARBA00022764"/>
    </source>
</evidence>
<organism evidence="7">
    <name type="scientific">marine metagenome</name>
    <dbReference type="NCBI Taxonomy" id="408172"/>
    <lineage>
        <taxon>unclassified sequences</taxon>
        <taxon>metagenomes</taxon>
        <taxon>ecological metagenomes</taxon>
    </lineage>
</organism>
<dbReference type="Pfam" id="PF09312">
    <property type="entry name" value="SurA_N"/>
    <property type="match status" value="1"/>
</dbReference>
<feature type="domain" description="PpiC" evidence="6">
    <location>
        <begin position="270"/>
        <end position="371"/>
    </location>
</feature>
<keyword evidence="3" id="KW-0697">Rotamase</keyword>
<reference evidence="7" key="1">
    <citation type="submission" date="2018-05" db="EMBL/GenBank/DDBJ databases">
        <authorList>
            <person name="Lanie J.A."/>
            <person name="Ng W.-L."/>
            <person name="Kazmierczak K.M."/>
            <person name="Andrzejewski T.M."/>
            <person name="Davidsen T.M."/>
            <person name="Wayne K.J."/>
            <person name="Tettelin H."/>
            <person name="Glass J.I."/>
            <person name="Rusch D."/>
            <person name="Podicherti R."/>
            <person name="Tsui H.-C.T."/>
            <person name="Winkler M.E."/>
        </authorList>
    </citation>
    <scope>NUCLEOTIDE SEQUENCE</scope>
</reference>
<dbReference type="InterPro" id="IPR046357">
    <property type="entry name" value="PPIase_dom_sf"/>
</dbReference>
<dbReference type="InterPro" id="IPR015391">
    <property type="entry name" value="SurA_N"/>
</dbReference>
<keyword evidence="5" id="KW-0413">Isomerase</keyword>
<keyword evidence="4" id="KW-0143">Chaperone</keyword>
<dbReference type="PROSITE" id="PS50198">
    <property type="entry name" value="PPIC_PPIASE_2"/>
    <property type="match status" value="2"/>
</dbReference>
<evidence type="ECO:0000313" key="7">
    <source>
        <dbReference type="EMBL" id="SVA03944.1"/>
    </source>
</evidence>
<dbReference type="Gene3D" id="3.10.50.40">
    <property type="match status" value="2"/>
</dbReference>
<dbReference type="InterPro" id="IPR023058">
    <property type="entry name" value="PPIase_PpiC_CS"/>
</dbReference>
<dbReference type="Pfam" id="PF00639">
    <property type="entry name" value="Rotamase"/>
    <property type="match status" value="2"/>
</dbReference>
<dbReference type="InterPro" id="IPR027304">
    <property type="entry name" value="Trigger_fact/SurA_dom_sf"/>
</dbReference>
<dbReference type="SUPFAM" id="SSF109998">
    <property type="entry name" value="Triger factor/SurA peptide-binding domain-like"/>
    <property type="match status" value="1"/>
</dbReference>
<dbReference type="SUPFAM" id="SSF54534">
    <property type="entry name" value="FKBP-like"/>
    <property type="match status" value="2"/>
</dbReference>
<gene>
    <name evidence="7" type="ORF">METZ01_LOCUS56798</name>
</gene>
<keyword evidence="2" id="KW-0574">Periplasm</keyword>
<dbReference type="EMBL" id="UINC01003169">
    <property type="protein sequence ID" value="SVA03944.1"/>
    <property type="molecule type" value="Genomic_DNA"/>
</dbReference>
<sequence length="418" mass="47865">MFSPLVIIFPQEKAQTIDGVAAIVENTVLLKSDLVQMINMVAIQQQIDPKTSPDAFMELQESVLRSMVDQKIVLEMAALDSIFVEEKEVNQSLEQQIQMLISQSGSEKEAEKMLGQSLRSFRNEFWFDMQDRMISERYQQQLLNNISATRDDIISFYKTYRDSLPILPLRAKIRHLLIKVFPSDSSKKETIKLLLEIQKRILGGEPFGSLAEKYSLDPSKNRGGDIGWVKRGSLVKNFETVAFTLDPGVVSEPIETELGYHIIETLEKKGEKLNVRHILIAPDITKKDNKRAYDFALSLKDSAVTLNEFKNLIKKYSNDDETSSIGGDLGWIIPNTYPLNEIGQAIKYIKTNQCSPPINSPLGFHLLWLEGIQPGGQPNLKDHWLEIEEMALNKKKMDWYRNWLNNAREKFFIKIVKN</sequence>
<dbReference type="PROSITE" id="PS01096">
    <property type="entry name" value="PPIC_PPIASE_1"/>
    <property type="match status" value="1"/>
</dbReference>
<evidence type="ECO:0000256" key="3">
    <source>
        <dbReference type="ARBA" id="ARBA00023110"/>
    </source>
</evidence>
<dbReference type="AlphaFoldDB" id="A0A381SKI2"/>
<evidence type="ECO:0000259" key="6">
    <source>
        <dbReference type="PROSITE" id="PS50198"/>
    </source>
</evidence>
<proteinExistence type="predicted"/>